<feature type="transmembrane region" description="Helical" evidence="1">
    <location>
        <begin position="51"/>
        <end position="70"/>
    </location>
</feature>
<dbReference type="Pfam" id="PF13481">
    <property type="entry name" value="AAA_25"/>
    <property type="match status" value="1"/>
</dbReference>
<evidence type="ECO:0000313" key="4">
    <source>
        <dbReference type="Proteomes" id="UP000434582"/>
    </source>
</evidence>
<dbReference type="RefSeq" id="WP_153341967.1">
    <property type="nucleotide sequence ID" value="NZ_WIVE01000010.1"/>
</dbReference>
<reference evidence="3 4" key="1">
    <citation type="submission" date="2019-10" db="EMBL/GenBank/DDBJ databases">
        <title>Draft whole-genome sequence of the purple nonsulfur photosynthetic bacterium Roseospira navarrensis DSM 15114.</title>
        <authorList>
            <person name="Kyndt J.A."/>
            <person name="Meyer T.E."/>
        </authorList>
    </citation>
    <scope>NUCLEOTIDE SEQUENCE [LARGE SCALE GENOMIC DNA]</scope>
    <source>
        <strain evidence="3 4">DSM 15114</strain>
    </source>
</reference>
<evidence type="ECO:0000259" key="2">
    <source>
        <dbReference type="SMART" id="SM00382"/>
    </source>
</evidence>
<keyword evidence="1" id="KW-0812">Transmembrane</keyword>
<dbReference type="SMART" id="SM00382">
    <property type="entry name" value="AAA"/>
    <property type="match status" value="1"/>
</dbReference>
<comment type="caution">
    <text evidence="3">The sequence shown here is derived from an EMBL/GenBank/DDBJ whole genome shotgun (WGS) entry which is preliminary data.</text>
</comment>
<sequence length="347" mass="39089">MSDIAEKKKPKVRSLGEIKSTLGPKPVPMLGEWFYEANQTMLYAPTGIGKSFVAMSMALVIAGGGTLMGWKADRPRKVLYVDGEMDLHELVERAEMLADGIEGIDKGLAFENLQMLAFRDQEPGSWFIDLDEERSREFIEKEARRGRFDLVILDNFSTLVSVLDENAASSMDTTIDLMRNLQRARCAVMLVHHARKTNGGDGSYRGSSKLSVTFNNIIRLDAPKERPLDGSAAFTIVWEKVRSKRTDEVAERKVQLVEGRWEHEQAIKPEVREYVNAVKSRKYATDKEIAKALKISPASVSRRRNEAVDVGLVNREKIKELFADAREDRKGFADDDVGEDDWDAGDF</sequence>
<gene>
    <name evidence="3" type="ORF">GHC57_05425</name>
</gene>
<keyword evidence="4" id="KW-1185">Reference proteome</keyword>
<dbReference type="InterPro" id="IPR036388">
    <property type="entry name" value="WH-like_DNA-bd_sf"/>
</dbReference>
<feature type="domain" description="AAA+ ATPase" evidence="2">
    <location>
        <begin position="36"/>
        <end position="242"/>
    </location>
</feature>
<proteinExistence type="predicted"/>
<accession>A0A7X1ZE76</accession>
<dbReference type="Gene3D" id="3.40.50.300">
    <property type="entry name" value="P-loop containing nucleotide triphosphate hydrolases"/>
    <property type="match status" value="1"/>
</dbReference>
<dbReference type="OrthoDB" id="9763644at2"/>
<evidence type="ECO:0000313" key="3">
    <source>
        <dbReference type="EMBL" id="MQX35956.1"/>
    </source>
</evidence>
<organism evidence="3 4">
    <name type="scientific">Roseospira navarrensis</name>
    <dbReference type="NCBI Taxonomy" id="140058"/>
    <lineage>
        <taxon>Bacteria</taxon>
        <taxon>Pseudomonadati</taxon>
        <taxon>Pseudomonadota</taxon>
        <taxon>Alphaproteobacteria</taxon>
        <taxon>Rhodospirillales</taxon>
        <taxon>Rhodospirillaceae</taxon>
        <taxon>Roseospira</taxon>
    </lineage>
</organism>
<dbReference type="Proteomes" id="UP000434582">
    <property type="component" value="Unassembled WGS sequence"/>
</dbReference>
<dbReference type="SUPFAM" id="SSF52540">
    <property type="entry name" value="P-loop containing nucleoside triphosphate hydrolases"/>
    <property type="match status" value="1"/>
</dbReference>
<dbReference type="EMBL" id="WIVE01000010">
    <property type="protein sequence ID" value="MQX35956.1"/>
    <property type="molecule type" value="Genomic_DNA"/>
</dbReference>
<protein>
    <submittedName>
        <fullName evidence="3">AAA family ATPase</fullName>
    </submittedName>
</protein>
<dbReference type="InterPro" id="IPR003593">
    <property type="entry name" value="AAA+_ATPase"/>
</dbReference>
<dbReference type="AlphaFoldDB" id="A0A7X1ZE76"/>
<keyword evidence="1" id="KW-0472">Membrane</keyword>
<keyword evidence="1" id="KW-1133">Transmembrane helix</keyword>
<name>A0A7X1ZE76_9PROT</name>
<evidence type="ECO:0000256" key="1">
    <source>
        <dbReference type="SAM" id="Phobius"/>
    </source>
</evidence>
<dbReference type="Gene3D" id="1.10.10.10">
    <property type="entry name" value="Winged helix-like DNA-binding domain superfamily/Winged helix DNA-binding domain"/>
    <property type="match status" value="1"/>
</dbReference>
<dbReference type="InterPro" id="IPR027417">
    <property type="entry name" value="P-loop_NTPase"/>
</dbReference>